<proteinExistence type="predicted"/>
<gene>
    <name evidence="1" type="ORF">JOL62DRAFT_230187</name>
</gene>
<sequence>MRCPSEARCDGAADSVATVDGFWRLDVSRHLTFCVRHARRLWKGTLDIASNGKAHGRAMVLPGAGKIGVDFTVVGARVGCNGGGSWAERAAWDQNTRMPLYSGRVEDNSCCVQVGTRDLGMAFYARLQCQRQESSELGGRTAVPGGWRTDLSVLAATVLPDWSRLTRGCSGPMTAGNKHSLDAWLCWLGPWPDANRLVGPLTPCNHNEDGRVCEGGEWQRSLEGQPGLVFSCKSLW</sequence>
<reference evidence="1 2" key="1">
    <citation type="submission" date="2024-04" db="EMBL/GenBank/DDBJ databases">
        <title>Phyllosticta paracitricarpa is synonymous to the EU quarantine fungus P. citricarpa based on phylogenomic analyses.</title>
        <authorList>
            <consortium name="Lawrence Berkeley National Laboratory"/>
            <person name="Van ingen-buijs V.A."/>
            <person name="Van westerhoven A.C."/>
            <person name="Haridas S."/>
            <person name="Skiadas P."/>
            <person name="Martin F."/>
            <person name="Groenewald J.Z."/>
            <person name="Crous P.W."/>
            <person name="Seidl M.F."/>
        </authorList>
    </citation>
    <scope>NUCLEOTIDE SEQUENCE [LARGE SCALE GENOMIC DNA]</scope>
    <source>
        <strain evidence="1 2">CBS 141358</strain>
    </source>
</reference>
<dbReference type="Proteomes" id="UP001367316">
    <property type="component" value="Unassembled WGS sequence"/>
</dbReference>
<evidence type="ECO:0000313" key="1">
    <source>
        <dbReference type="EMBL" id="KAK7614655.1"/>
    </source>
</evidence>
<organism evidence="1 2">
    <name type="scientific">Phyllosticta paracitricarpa</name>
    <dbReference type="NCBI Taxonomy" id="2016321"/>
    <lineage>
        <taxon>Eukaryota</taxon>
        <taxon>Fungi</taxon>
        <taxon>Dikarya</taxon>
        <taxon>Ascomycota</taxon>
        <taxon>Pezizomycotina</taxon>
        <taxon>Dothideomycetes</taxon>
        <taxon>Dothideomycetes incertae sedis</taxon>
        <taxon>Botryosphaeriales</taxon>
        <taxon>Phyllostictaceae</taxon>
        <taxon>Phyllosticta</taxon>
    </lineage>
</organism>
<accession>A0ABR1NHL5</accession>
<name>A0ABR1NHL5_9PEZI</name>
<comment type="caution">
    <text evidence="1">The sequence shown here is derived from an EMBL/GenBank/DDBJ whole genome shotgun (WGS) entry which is preliminary data.</text>
</comment>
<keyword evidence="2" id="KW-1185">Reference proteome</keyword>
<evidence type="ECO:0000313" key="2">
    <source>
        <dbReference type="Proteomes" id="UP001367316"/>
    </source>
</evidence>
<protein>
    <submittedName>
        <fullName evidence="1">Uncharacterized protein</fullName>
    </submittedName>
</protein>
<dbReference type="EMBL" id="JBBPBF010000003">
    <property type="protein sequence ID" value="KAK7614655.1"/>
    <property type="molecule type" value="Genomic_DNA"/>
</dbReference>